<dbReference type="InterPro" id="IPR041583">
    <property type="entry name" value="TetR_C_31"/>
</dbReference>
<evidence type="ECO:0000256" key="2">
    <source>
        <dbReference type="PROSITE-ProRule" id="PRU00335"/>
    </source>
</evidence>
<feature type="DNA-binding region" description="H-T-H motif" evidence="2">
    <location>
        <begin position="27"/>
        <end position="46"/>
    </location>
</feature>
<organism evidence="4 5">
    <name type="scientific">Speluncibacter jeojiensis</name>
    <dbReference type="NCBI Taxonomy" id="2710754"/>
    <lineage>
        <taxon>Bacteria</taxon>
        <taxon>Bacillati</taxon>
        <taxon>Actinomycetota</taxon>
        <taxon>Actinomycetes</taxon>
        <taxon>Mycobacteriales</taxon>
        <taxon>Speluncibacteraceae</taxon>
        <taxon>Speluncibacter</taxon>
    </lineage>
</organism>
<dbReference type="PROSITE" id="PS50977">
    <property type="entry name" value="HTH_TETR_2"/>
    <property type="match status" value="1"/>
</dbReference>
<sequence length="193" mass="20188">MVNTPVRERIIEAVLAMIGSDGIAAVTNRRIAAEAHVSLGSVTYHFASQAEMLRAALVEFVAAETARLSAIAEDYRSLDLDLDQAATLVEQVAAQVAFTSEQIAAFELYIQAGRDAQLQEAAADCFAAYDRLALTILEALGVPDPEPLAQSLVALVAGMQLRRLATGVAGQQVAAALISLVRGAGEAGPNGAR</sequence>
<reference evidence="4" key="1">
    <citation type="submission" date="2022-08" db="EMBL/GenBank/DDBJ databases">
        <title>Genome analysis of Corynebacteriales strain.</title>
        <authorList>
            <person name="Lee S.D."/>
        </authorList>
    </citation>
    <scope>NUCLEOTIDE SEQUENCE</scope>
    <source>
        <strain evidence="4">D3-21</strain>
    </source>
</reference>
<dbReference type="InterPro" id="IPR009057">
    <property type="entry name" value="Homeodomain-like_sf"/>
</dbReference>
<feature type="domain" description="HTH tetR-type" evidence="3">
    <location>
        <begin position="4"/>
        <end position="64"/>
    </location>
</feature>
<dbReference type="Pfam" id="PF00440">
    <property type="entry name" value="TetR_N"/>
    <property type="match status" value="1"/>
</dbReference>
<evidence type="ECO:0000313" key="5">
    <source>
        <dbReference type="Proteomes" id="UP001152755"/>
    </source>
</evidence>
<dbReference type="GO" id="GO:0003677">
    <property type="term" value="F:DNA binding"/>
    <property type="evidence" value="ECO:0007669"/>
    <property type="project" value="UniProtKB-UniRule"/>
</dbReference>
<dbReference type="RefSeq" id="WP_277834255.1">
    <property type="nucleotide sequence ID" value="NZ_JAAIVF010000006.1"/>
</dbReference>
<dbReference type="Proteomes" id="UP001152755">
    <property type="component" value="Unassembled WGS sequence"/>
</dbReference>
<comment type="caution">
    <text evidence="4">The sequence shown here is derived from an EMBL/GenBank/DDBJ whole genome shotgun (WGS) entry which is preliminary data.</text>
</comment>
<dbReference type="Gene3D" id="1.10.357.10">
    <property type="entry name" value="Tetracycline Repressor, domain 2"/>
    <property type="match status" value="1"/>
</dbReference>
<name>A0A9X4LVW9_9ACTN</name>
<keyword evidence="5" id="KW-1185">Reference proteome</keyword>
<proteinExistence type="predicted"/>
<keyword evidence="1 2" id="KW-0238">DNA-binding</keyword>
<dbReference type="AlphaFoldDB" id="A0A9X4LVW9"/>
<dbReference type="InterPro" id="IPR001647">
    <property type="entry name" value="HTH_TetR"/>
</dbReference>
<dbReference type="SUPFAM" id="SSF46689">
    <property type="entry name" value="Homeodomain-like"/>
    <property type="match status" value="1"/>
</dbReference>
<protein>
    <submittedName>
        <fullName evidence="4">TetR family transcriptional regulator</fullName>
    </submittedName>
</protein>
<evidence type="ECO:0000259" key="3">
    <source>
        <dbReference type="PROSITE" id="PS50977"/>
    </source>
</evidence>
<dbReference type="Pfam" id="PF17940">
    <property type="entry name" value="TetR_C_31"/>
    <property type="match status" value="1"/>
</dbReference>
<dbReference type="EMBL" id="JANRHA010000001">
    <property type="protein sequence ID" value="MDG3013303.1"/>
    <property type="molecule type" value="Genomic_DNA"/>
</dbReference>
<evidence type="ECO:0000256" key="1">
    <source>
        <dbReference type="ARBA" id="ARBA00023125"/>
    </source>
</evidence>
<accession>A0A9X4LVW9</accession>
<evidence type="ECO:0000313" key="4">
    <source>
        <dbReference type="EMBL" id="MDG3013303.1"/>
    </source>
</evidence>
<gene>
    <name evidence="4" type="ORF">NVS88_01880</name>
</gene>